<dbReference type="EMBL" id="QTTN01000002">
    <property type="protein sequence ID" value="REE93063.1"/>
    <property type="molecule type" value="Genomic_DNA"/>
</dbReference>
<keyword evidence="2" id="KW-1185">Reference proteome</keyword>
<organism evidence="1 2">
    <name type="scientific">Paenibacillus taihuensis</name>
    <dbReference type="NCBI Taxonomy" id="1156355"/>
    <lineage>
        <taxon>Bacteria</taxon>
        <taxon>Bacillati</taxon>
        <taxon>Bacillota</taxon>
        <taxon>Bacilli</taxon>
        <taxon>Bacillales</taxon>
        <taxon>Paenibacillaceae</taxon>
        <taxon>Paenibacillus</taxon>
    </lineage>
</organism>
<dbReference type="Proteomes" id="UP000256304">
    <property type="component" value="Unassembled WGS sequence"/>
</dbReference>
<proteinExistence type="predicted"/>
<name>A0A3D9SJK9_9BACL</name>
<sequence>MVNSAFKVVVAAGETNKEVYLELQKWKRCAAP</sequence>
<comment type="caution">
    <text evidence="1">The sequence shown here is derived from an EMBL/GenBank/DDBJ whole genome shotgun (WGS) entry which is preliminary data.</text>
</comment>
<evidence type="ECO:0000313" key="2">
    <source>
        <dbReference type="Proteomes" id="UP000256304"/>
    </source>
</evidence>
<evidence type="ECO:0000313" key="1">
    <source>
        <dbReference type="EMBL" id="REE93063.1"/>
    </source>
</evidence>
<reference evidence="1 2" key="1">
    <citation type="submission" date="2018-08" db="EMBL/GenBank/DDBJ databases">
        <title>Genomic Encyclopedia of Type Strains, Phase III (KMG-III): the genomes of soil and plant-associated and newly described type strains.</title>
        <authorList>
            <person name="Whitman W."/>
        </authorList>
    </citation>
    <scope>NUCLEOTIDE SEQUENCE [LARGE SCALE GENOMIC DNA]</scope>
    <source>
        <strain evidence="1 2">CGMCC 1.10966</strain>
    </source>
</reference>
<protein>
    <submittedName>
        <fullName evidence="1">Uncharacterized protein</fullName>
    </submittedName>
</protein>
<accession>A0A3D9SJK9</accession>
<dbReference type="AlphaFoldDB" id="A0A3D9SJK9"/>
<gene>
    <name evidence="1" type="ORF">A8990_102149</name>
</gene>